<dbReference type="Proteomes" id="UP000294947">
    <property type="component" value="Unassembled WGS sequence"/>
</dbReference>
<dbReference type="PANTHER" id="PTHR42659">
    <property type="entry name" value="XANTHINE DEHYDROGENASE SUBUNIT C-RELATED"/>
    <property type="match status" value="1"/>
</dbReference>
<organism evidence="3 4">
    <name type="scientific">Saccharopolyspora elongata</name>
    <dbReference type="NCBI Taxonomy" id="2530387"/>
    <lineage>
        <taxon>Bacteria</taxon>
        <taxon>Bacillati</taxon>
        <taxon>Actinomycetota</taxon>
        <taxon>Actinomycetes</taxon>
        <taxon>Pseudonocardiales</taxon>
        <taxon>Pseudonocardiaceae</taxon>
        <taxon>Saccharopolyspora</taxon>
    </lineage>
</organism>
<evidence type="ECO:0000256" key="1">
    <source>
        <dbReference type="ARBA" id="ARBA00023002"/>
    </source>
</evidence>
<proteinExistence type="predicted"/>
<dbReference type="Gene3D" id="3.30.465.10">
    <property type="match status" value="2"/>
</dbReference>
<name>A0A4R4YDZ4_9PSEU</name>
<dbReference type="GO" id="GO:0050660">
    <property type="term" value="F:flavin adenine dinucleotide binding"/>
    <property type="evidence" value="ECO:0007669"/>
    <property type="project" value="InterPro"/>
</dbReference>
<evidence type="ECO:0000313" key="3">
    <source>
        <dbReference type="EMBL" id="TDD42948.1"/>
    </source>
</evidence>
<dbReference type="Pfam" id="PF03450">
    <property type="entry name" value="CO_deh_flav_C"/>
    <property type="match status" value="1"/>
</dbReference>
<dbReference type="InterPro" id="IPR036318">
    <property type="entry name" value="FAD-bd_PCMH-like_sf"/>
</dbReference>
<dbReference type="InterPro" id="IPR016167">
    <property type="entry name" value="FAD-bd_PCMH_sub1"/>
</dbReference>
<evidence type="ECO:0000313" key="4">
    <source>
        <dbReference type="Proteomes" id="UP000294947"/>
    </source>
</evidence>
<dbReference type="InterPro" id="IPR016169">
    <property type="entry name" value="FAD-bd_PCMH_sub2"/>
</dbReference>
<dbReference type="AlphaFoldDB" id="A0A4R4YDZ4"/>
<dbReference type="Pfam" id="PF00941">
    <property type="entry name" value="FAD_binding_5"/>
    <property type="match status" value="1"/>
</dbReference>
<dbReference type="PANTHER" id="PTHR42659:SF1">
    <property type="entry name" value="OXIDOREDUCTASE"/>
    <property type="match status" value="1"/>
</dbReference>
<evidence type="ECO:0000259" key="2">
    <source>
        <dbReference type="SMART" id="SM01092"/>
    </source>
</evidence>
<dbReference type="EMBL" id="SMKW01000043">
    <property type="protein sequence ID" value="TDD42948.1"/>
    <property type="molecule type" value="Genomic_DNA"/>
</dbReference>
<dbReference type="InterPro" id="IPR005107">
    <property type="entry name" value="CO_DH_flav_C"/>
</dbReference>
<gene>
    <name evidence="3" type="ORF">E1288_28220</name>
</gene>
<dbReference type="InterPro" id="IPR002346">
    <property type="entry name" value="Mopterin_DH_FAD-bd"/>
</dbReference>
<accession>A0A4R4YDZ4</accession>
<keyword evidence="4" id="KW-1185">Reference proteome</keyword>
<dbReference type="GO" id="GO:0016491">
    <property type="term" value="F:oxidoreductase activity"/>
    <property type="evidence" value="ECO:0007669"/>
    <property type="project" value="UniProtKB-KW"/>
</dbReference>
<reference evidence="3 4" key="1">
    <citation type="submission" date="2019-03" db="EMBL/GenBank/DDBJ databases">
        <title>Draft genome sequences of novel Actinobacteria.</title>
        <authorList>
            <person name="Sahin N."/>
            <person name="Ay H."/>
            <person name="Saygin H."/>
        </authorList>
    </citation>
    <scope>NUCLEOTIDE SEQUENCE [LARGE SCALE GENOMIC DNA]</scope>
    <source>
        <strain evidence="3 4">7K502</strain>
    </source>
</reference>
<dbReference type="SMART" id="SM01092">
    <property type="entry name" value="CO_deh_flav_C"/>
    <property type="match status" value="1"/>
</dbReference>
<dbReference type="OrthoDB" id="9814706at2"/>
<sequence>MFPFTLERPGDADSAARLGSAPSAEYIAGGTDMMQLLTDEIRQPEHLVALDGVLDDRIEAAPGGTLRLGAAAKMSDIAADPDVSRAFPAIAEALLLSASGQVRNMATIGGNLLQRTRCPYFRDPGVSACNKRYPGSGCAAMDGANRTHAVLGGSAHCIATHASDVAVALVALDAEIHVLGSNGGRVVPLDELHRLPGETPHLETVLEPGELITAVVVPPSPAARHSHYLKVRDRVSFEFALTSAAVALDVDDGTIREARVAVGGVGTKPWRLRTVENALTGRIDDVDSYRAAAEHATEGAVTRAGNRFKLELMKRTIVRALREAGGRS</sequence>
<protein>
    <submittedName>
        <fullName evidence="3">Xanthine dehydrogenase family protein subunit M</fullName>
    </submittedName>
</protein>
<dbReference type="InterPro" id="IPR051312">
    <property type="entry name" value="Diverse_Substr_Oxidored"/>
</dbReference>
<dbReference type="RefSeq" id="WP_132490227.1">
    <property type="nucleotide sequence ID" value="NZ_SMKW01000043.1"/>
</dbReference>
<dbReference type="InterPro" id="IPR036683">
    <property type="entry name" value="CO_DH_flav_C_dom_sf"/>
</dbReference>
<dbReference type="Gene3D" id="3.30.390.50">
    <property type="entry name" value="CO dehydrogenase flavoprotein, C-terminal domain"/>
    <property type="match status" value="1"/>
</dbReference>
<dbReference type="SUPFAM" id="SSF55447">
    <property type="entry name" value="CO dehydrogenase flavoprotein C-terminal domain-like"/>
    <property type="match status" value="1"/>
</dbReference>
<feature type="domain" description="CO dehydrogenase flavoprotein C-terminal" evidence="2">
    <location>
        <begin position="226"/>
        <end position="324"/>
    </location>
</feature>
<keyword evidence="1" id="KW-0560">Oxidoreductase</keyword>
<dbReference type="SUPFAM" id="SSF56176">
    <property type="entry name" value="FAD-binding/transporter-associated domain-like"/>
    <property type="match status" value="1"/>
</dbReference>
<dbReference type="Gene3D" id="3.30.43.10">
    <property type="entry name" value="Uridine Diphospho-n-acetylenolpyruvylglucosamine Reductase, domain 2"/>
    <property type="match status" value="1"/>
</dbReference>
<comment type="caution">
    <text evidence="3">The sequence shown here is derived from an EMBL/GenBank/DDBJ whole genome shotgun (WGS) entry which is preliminary data.</text>
</comment>